<name>H6NCY0_9BACL</name>
<dbReference type="Proteomes" id="UP000007523">
    <property type="component" value="Chromosome"/>
</dbReference>
<gene>
    <name evidence="1" type="ORF">PM3016_2578</name>
</gene>
<dbReference type="EMBL" id="CP003235">
    <property type="protein sequence ID" value="AFC29462.1"/>
    <property type="molecule type" value="Genomic_DNA"/>
</dbReference>
<dbReference type="HOGENOM" id="CLU_3382998_0_0_9"/>
<evidence type="ECO:0000313" key="1">
    <source>
        <dbReference type="EMBL" id="AFC29462.1"/>
    </source>
</evidence>
<accession>H6NCY0</accession>
<dbReference type="KEGG" id="pmq:PM3016_2578"/>
<reference evidence="1 2" key="1">
    <citation type="journal article" date="2012" name="J. Bacteriol.">
        <title>Complete Genome Sequence of Paenibacillus mucilaginosus 3016, a Bacterium Functional as Microbial Fertilizer.</title>
        <authorList>
            <person name="Ma M."/>
            <person name="Wang Z."/>
            <person name="Li L."/>
            <person name="Jiang X."/>
            <person name="Guan D."/>
            <person name="Cao F."/>
            <person name="Chen H."/>
            <person name="Wang X."/>
            <person name="Shen D."/>
            <person name="Du B."/>
            <person name="Li J."/>
        </authorList>
    </citation>
    <scope>NUCLEOTIDE SEQUENCE [LARGE SCALE GENOMIC DNA]</scope>
    <source>
        <strain evidence="1 2">3016</strain>
    </source>
</reference>
<proteinExistence type="predicted"/>
<protein>
    <submittedName>
        <fullName evidence="1">Uncharacterized protein</fullName>
    </submittedName>
</protein>
<dbReference type="STRING" id="1116391.PM3016_2578"/>
<organism evidence="1 2">
    <name type="scientific">Paenibacillus mucilaginosus 3016</name>
    <dbReference type="NCBI Taxonomy" id="1116391"/>
    <lineage>
        <taxon>Bacteria</taxon>
        <taxon>Bacillati</taxon>
        <taxon>Bacillota</taxon>
        <taxon>Bacilli</taxon>
        <taxon>Bacillales</taxon>
        <taxon>Paenibacillaceae</taxon>
        <taxon>Paenibacillus</taxon>
    </lineage>
</organism>
<keyword evidence="2" id="KW-1185">Reference proteome</keyword>
<dbReference type="AlphaFoldDB" id="H6NCY0"/>
<sequence>MNEVEQEVKEIFNDSILQAGAVPCILRFTPSIV</sequence>
<evidence type="ECO:0000313" key="2">
    <source>
        <dbReference type="Proteomes" id="UP000007523"/>
    </source>
</evidence>